<keyword evidence="1" id="KW-1133">Transmembrane helix</keyword>
<name>A0ABS8PSM0_9BACT</name>
<feature type="transmembrane region" description="Helical" evidence="1">
    <location>
        <begin position="88"/>
        <end position="105"/>
    </location>
</feature>
<accession>A0ABS8PSM0</accession>
<keyword evidence="3" id="KW-1185">Reference proteome</keyword>
<dbReference type="RefSeq" id="WP_231005317.1">
    <property type="nucleotide sequence ID" value="NZ_JAJNEC010000005.1"/>
</dbReference>
<dbReference type="EMBL" id="JAJNEC010000005">
    <property type="protein sequence ID" value="MCD2424062.1"/>
    <property type="molecule type" value="Genomic_DNA"/>
</dbReference>
<organism evidence="2 3">
    <name type="scientific">Niabella pedocola</name>
    <dbReference type="NCBI Taxonomy" id="1752077"/>
    <lineage>
        <taxon>Bacteria</taxon>
        <taxon>Pseudomonadati</taxon>
        <taxon>Bacteroidota</taxon>
        <taxon>Chitinophagia</taxon>
        <taxon>Chitinophagales</taxon>
        <taxon>Chitinophagaceae</taxon>
        <taxon>Niabella</taxon>
    </lineage>
</organism>
<protein>
    <submittedName>
        <fullName evidence="2">Uncharacterized protein</fullName>
    </submittedName>
</protein>
<feature type="transmembrane region" description="Helical" evidence="1">
    <location>
        <begin position="12"/>
        <end position="36"/>
    </location>
</feature>
<evidence type="ECO:0000313" key="2">
    <source>
        <dbReference type="EMBL" id="MCD2424062.1"/>
    </source>
</evidence>
<evidence type="ECO:0000313" key="3">
    <source>
        <dbReference type="Proteomes" id="UP001199816"/>
    </source>
</evidence>
<keyword evidence="1" id="KW-0472">Membrane</keyword>
<sequence length="250" mass="28146">MNPLLKRPLQRFLKATFLRSLVFSLPVYVGLRLVFYGMDFSPLEDLRILSNYIGTGWLLTTLPALAGVPFLRWTRLFMKSRVQKNRRTWVQTALVVLLLAGFLYSCQAQPTGTQRQSGTGLVTQWRGITTAKSRVVMNKEVLGHRDIPLGESFEIINTGVKGLVAKNGKVSVGCALTITDPKGNVLMAEQDLFAGADIFDARQLDYLRCTVNTGKPMDWEQTYKVQVQFWDKFGKGVLTNTLMIRIIDLP</sequence>
<evidence type="ECO:0000256" key="1">
    <source>
        <dbReference type="SAM" id="Phobius"/>
    </source>
</evidence>
<reference evidence="2 3" key="1">
    <citation type="submission" date="2021-11" db="EMBL/GenBank/DDBJ databases">
        <title>Genomic of Niabella pedocola.</title>
        <authorList>
            <person name="Wu T."/>
        </authorList>
    </citation>
    <scope>NUCLEOTIDE SEQUENCE [LARGE SCALE GENOMIC DNA]</scope>
    <source>
        <strain evidence="2 3">JCM 31011</strain>
    </source>
</reference>
<feature type="transmembrane region" description="Helical" evidence="1">
    <location>
        <begin position="48"/>
        <end position="68"/>
    </location>
</feature>
<dbReference type="Proteomes" id="UP001199816">
    <property type="component" value="Unassembled WGS sequence"/>
</dbReference>
<comment type="caution">
    <text evidence="2">The sequence shown here is derived from an EMBL/GenBank/DDBJ whole genome shotgun (WGS) entry which is preliminary data.</text>
</comment>
<gene>
    <name evidence="2" type="ORF">LQ567_14885</name>
</gene>
<proteinExistence type="predicted"/>
<keyword evidence="1" id="KW-0812">Transmembrane</keyword>